<protein>
    <recommendedName>
        <fullName evidence="5">DUF4383 domain-containing protein</fullName>
    </recommendedName>
</protein>
<keyword evidence="1" id="KW-1133">Transmembrane helix</keyword>
<keyword evidence="1" id="KW-0472">Membrane</keyword>
<organism evidence="3 4">
    <name type="scientific">Nocardioides antri</name>
    <dbReference type="NCBI Taxonomy" id="2607659"/>
    <lineage>
        <taxon>Bacteria</taxon>
        <taxon>Bacillati</taxon>
        <taxon>Actinomycetota</taxon>
        <taxon>Actinomycetes</taxon>
        <taxon>Propionibacteriales</taxon>
        <taxon>Nocardioidaceae</taxon>
        <taxon>Nocardioides</taxon>
    </lineage>
</organism>
<proteinExistence type="predicted"/>
<evidence type="ECO:0000313" key="3">
    <source>
        <dbReference type="EMBL" id="KAA1427966.1"/>
    </source>
</evidence>
<feature type="chain" id="PRO_5022987885" description="DUF4383 domain-containing protein" evidence="2">
    <location>
        <begin position="30"/>
        <end position="131"/>
    </location>
</feature>
<evidence type="ECO:0000313" key="4">
    <source>
        <dbReference type="Proteomes" id="UP000324351"/>
    </source>
</evidence>
<comment type="caution">
    <text evidence="3">The sequence shown here is derived from an EMBL/GenBank/DDBJ whole genome shotgun (WGS) entry which is preliminary data.</text>
</comment>
<sequence length="131" mass="13195">MASTTLASRAAVACAAALAGVHLLGAVQAAGDTGDRVGGLFWCSVILAAAVGMARGNLFGARLTAVLLCTLDLVALALVVSVGPPGEAREPFGLEHAAIGVLAAAVLALVALDARTRRDRRHIDDTPPYAL</sequence>
<evidence type="ECO:0000256" key="1">
    <source>
        <dbReference type="SAM" id="Phobius"/>
    </source>
</evidence>
<feature type="transmembrane region" description="Helical" evidence="1">
    <location>
        <begin position="94"/>
        <end position="112"/>
    </location>
</feature>
<feature type="signal peptide" evidence="2">
    <location>
        <begin position="1"/>
        <end position="29"/>
    </location>
</feature>
<reference evidence="3 4" key="2">
    <citation type="submission" date="2019-09" db="EMBL/GenBank/DDBJ databases">
        <authorList>
            <person name="Jin C."/>
        </authorList>
    </citation>
    <scope>NUCLEOTIDE SEQUENCE [LARGE SCALE GENOMIC DNA]</scope>
    <source>
        <strain evidence="3 4">BN140041</strain>
    </source>
</reference>
<dbReference type="RefSeq" id="WP_149750458.1">
    <property type="nucleotide sequence ID" value="NZ_VUJW01000003.1"/>
</dbReference>
<evidence type="ECO:0008006" key="5">
    <source>
        <dbReference type="Google" id="ProtNLM"/>
    </source>
</evidence>
<accession>A0A5B1M5Q7</accession>
<keyword evidence="1" id="KW-0812">Transmembrane</keyword>
<keyword evidence="2" id="KW-0732">Signal</keyword>
<keyword evidence="4" id="KW-1185">Reference proteome</keyword>
<feature type="transmembrane region" description="Helical" evidence="1">
    <location>
        <begin position="63"/>
        <end position="82"/>
    </location>
</feature>
<gene>
    <name evidence="3" type="ORF">F0U47_11235</name>
</gene>
<feature type="transmembrane region" description="Helical" evidence="1">
    <location>
        <begin position="39"/>
        <end position="56"/>
    </location>
</feature>
<dbReference type="EMBL" id="VUJW01000003">
    <property type="protein sequence ID" value="KAA1427966.1"/>
    <property type="molecule type" value="Genomic_DNA"/>
</dbReference>
<reference evidence="3 4" key="1">
    <citation type="submission" date="2019-09" db="EMBL/GenBank/DDBJ databases">
        <title>Nocardioides panacisoli sp. nov., isolated from the soil of a ginseng field.</title>
        <authorList>
            <person name="Cho C."/>
        </authorList>
    </citation>
    <scope>NUCLEOTIDE SEQUENCE [LARGE SCALE GENOMIC DNA]</scope>
    <source>
        <strain evidence="3 4">BN140041</strain>
    </source>
</reference>
<dbReference type="Proteomes" id="UP000324351">
    <property type="component" value="Unassembled WGS sequence"/>
</dbReference>
<evidence type="ECO:0000256" key="2">
    <source>
        <dbReference type="SAM" id="SignalP"/>
    </source>
</evidence>
<name>A0A5B1M5Q7_9ACTN</name>
<dbReference type="AlphaFoldDB" id="A0A5B1M5Q7"/>